<accession>A0A914CBJ9</accession>
<evidence type="ECO:0000313" key="3">
    <source>
        <dbReference type="WBParaSite" id="ACRNAN_Path_802.g3034.t1"/>
    </source>
</evidence>
<feature type="signal peptide" evidence="1">
    <location>
        <begin position="1"/>
        <end position="16"/>
    </location>
</feature>
<dbReference type="Proteomes" id="UP000887540">
    <property type="component" value="Unplaced"/>
</dbReference>
<protein>
    <submittedName>
        <fullName evidence="3">Uncharacterized protein</fullName>
    </submittedName>
</protein>
<reference evidence="3" key="1">
    <citation type="submission" date="2022-11" db="UniProtKB">
        <authorList>
            <consortium name="WormBaseParasite"/>
        </authorList>
    </citation>
    <scope>IDENTIFICATION</scope>
</reference>
<sequence length="402" mass="46125">MLLIFLSALTIATTLGIGYECPEVSKFPNIIVNEFTDNDIIIEDEKVYLREGHQVKLLKITDDKIKIDKTIHKKKLRSAIHDTCPNIIPKIFCINNLCSSINIGFDEEICIFTANLQGCPLLFETHKERCSMNATSLFNHTLKKLLPLKSPPDEVMKIKDDYSEFVDIQYIDYDTIAILSLFPRVGAYVVSLYSIKEISRRLDDENSIKMVLNHSNLSKQQWSPYRKGDKIGSNVLLLHPFSPNFDRAMLNFKINKNEGIVAYRAFEFQNFANTTFQIHIFATNQGKIIKGIVKDNVGNHFNLWCKIPGKIKQIKIYLNKWILVLTNTMLLMLPIEQCGSYDYTNCIKRNDPYCAIQEDKQNPCVSTLGVSPEKLNSLRQGTQNDHANQIWKSQEVLSNCKF</sequence>
<keyword evidence="2" id="KW-1185">Reference proteome</keyword>
<proteinExistence type="predicted"/>
<keyword evidence="1" id="KW-0732">Signal</keyword>
<dbReference type="WBParaSite" id="ACRNAN_Path_802.g3034.t1">
    <property type="protein sequence ID" value="ACRNAN_Path_802.g3034.t1"/>
    <property type="gene ID" value="ACRNAN_Path_802.g3034"/>
</dbReference>
<evidence type="ECO:0000313" key="2">
    <source>
        <dbReference type="Proteomes" id="UP000887540"/>
    </source>
</evidence>
<name>A0A914CBJ9_9BILA</name>
<organism evidence="2 3">
    <name type="scientific">Acrobeloides nanus</name>
    <dbReference type="NCBI Taxonomy" id="290746"/>
    <lineage>
        <taxon>Eukaryota</taxon>
        <taxon>Metazoa</taxon>
        <taxon>Ecdysozoa</taxon>
        <taxon>Nematoda</taxon>
        <taxon>Chromadorea</taxon>
        <taxon>Rhabditida</taxon>
        <taxon>Tylenchina</taxon>
        <taxon>Cephalobomorpha</taxon>
        <taxon>Cephaloboidea</taxon>
        <taxon>Cephalobidae</taxon>
        <taxon>Acrobeloides</taxon>
    </lineage>
</organism>
<feature type="chain" id="PRO_5037939299" evidence="1">
    <location>
        <begin position="17"/>
        <end position="402"/>
    </location>
</feature>
<evidence type="ECO:0000256" key="1">
    <source>
        <dbReference type="SAM" id="SignalP"/>
    </source>
</evidence>
<dbReference type="AlphaFoldDB" id="A0A914CBJ9"/>